<keyword evidence="3 6" id="KW-0812">Transmembrane</keyword>
<feature type="domain" description="EamA" evidence="7">
    <location>
        <begin position="152"/>
        <end position="282"/>
    </location>
</feature>
<dbReference type="RefSeq" id="WP_168135756.1">
    <property type="nucleotide sequence ID" value="NZ_JAAVJH010000014.1"/>
</dbReference>
<evidence type="ECO:0000256" key="2">
    <source>
        <dbReference type="ARBA" id="ARBA00009853"/>
    </source>
</evidence>
<evidence type="ECO:0000313" key="8">
    <source>
        <dbReference type="EMBL" id="NJR80200.1"/>
    </source>
</evidence>
<feature type="transmembrane region" description="Helical" evidence="6">
    <location>
        <begin position="265"/>
        <end position="283"/>
    </location>
</feature>
<comment type="similarity">
    <text evidence="2">Belongs to the drug/metabolite transporter (DMT) superfamily. 10 TMS drug/metabolite exporter (DME) (TC 2.A.7.3) family.</text>
</comment>
<evidence type="ECO:0000259" key="7">
    <source>
        <dbReference type="Pfam" id="PF00892"/>
    </source>
</evidence>
<dbReference type="InterPro" id="IPR037185">
    <property type="entry name" value="EmrE-like"/>
</dbReference>
<evidence type="ECO:0000256" key="1">
    <source>
        <dbReference type="ARBA" id="ARBA00004141"/>
    </source>
</evidence>
<sequence length="300" mass="30972">MPSDRLLPAILLRLASVLLFALMNVGIKLAEAGGAALGEILFWRQAGAAMLVGGVVLAGPGLAAVRTERIGAHVLRCAIGLVAMTLTFTTLTMLPLAEATTIGFSMPIFATILGALVLREPTGAWRWAAVLAGFAGVVIVAGPGAGGGVPTTGILTGIGAALGTATVSVLLRTLGRTERPLATVFWFSVLSLVPLGIVYALSAQAHAPTMWMLLIGLGILGGAGQLAMTSSLTLGPVSVVVPMDYTALLWATLLGWIVFDRLPAAATWAGAPVIVASGLVIVWREHRRRRSETRQAVTEG</sequence>
<reference evidence="8 9" key="1">
    <citation type="submission" date="2020-03" db="EMBL/GenBank/DDBJ databases">
        <authorList>
            <person name="Wang L."/>
            <person name="He N."/>
            <person name="Li Y."/>
            <person name="Fang Y."/>
            <person name="Zhang F."/>
        </authorList>
    </citation>
    <scope>NUCLEOTIDE SEQUENCE [LARGE SCALE GENOMIC DNA]</scope>
    <source>
        <strain evidence="8 9">36D10-4-7</strain>
    </source>
</reference>
<evidence type="ECO:0000256" key="6">
    <source>
        <dbReference type="SAM" id="Phobius"/>
    </source>
</evidence>
<feature type="transmembrane region" description="Helical" evidence="6">
    <location>
        <begin position="152"/>
        <end position="171"/>
    </location>
</feature>
<feature type="transmembrane region" description="Helical" evidence="6">
    <location>
        <begin position="208"/>
        <end position="227"/>
    </location>
</feature>
<evidence type="ECO:0000256" key="4">
    <source>
        <dbReference type="ARBA" id="ARBA00022989"/>
    </source>
</evidence>
<keyword evidence="4 6" id="KW-1133">Transmembrane helix</keyword>
<protein>
    <submittedName>
        <fullName evidence="8">DMT family transporter</fullName>
    </submittedName>
</protein>
<keyword evidence="5 6" id="KW-0472">Membrane</keyword>
<comment type="subcellular location">
    <subcellularLocation>
        <location evidence="1">Membrane</location>
        <topology evidence="1">Multi-pass membrane protein</topology>
    </subcellularLocation>
</comment>
<comment type="caution">
    <text evidence="8">The sequence shown here is derived from an EMBL/GenBank/DDBJ whole genome shotgun (WGS) entry which is preliminary data.</text>
</comment>
<organism evidence="8 9">
    <name type="scientific">Sphingomonas corticis</name>
    <dbReference type="NCBI Taxonomy" id="2722791"/>
    <lineage>
        <taxon>Bacteria</taxon>
        <taxon>Pseudomonadati</taxon>
        <taxon>Pseudomonadota</taxon>
        <taxon>Alphaproteobacteria</taxon>
        <taxon>Sphingomonadales</taxon>
        <taxon>Sphingomonadaceae</taxon>
        <taxon>Sphingomonas</taxon>
    </lineage>
</organism>
<dbReference type="PANTHER" id="PTHR22911">
    <property type="entry name" value="ACYL-MALONYL CONDENSING ENZYME-RELATED"/>
    <property type="match status" value="1"/>
</dbReference>
<dbReference type="SUPFAM" id="SSF103481">
    <property type="entry name" value="Multidrug resistance efflux transporter EmrE"/>
    <property type="match status" value="2"/>
</dbReference>
<feature type="domain" description="EamA" evidence="7">
    <location>
        <begin position="8"/>
        <end position="140"/>
    </location>
</feature>
<feature type="transmembrane region" description="Helical" evidence="6">
    <location>
        <begin position="42"/>
        <end position="65"/>
    </location>
</feature>
<dbReference type="Pfam" id="PF00892">
    <property type="entry name" value="EamA"/>
    <property type="match status" value="2"/>
</dbReference>
<dbReference type="PANTHER" id="PTHR22911:SF6">
    <property type="entry name" value="SOLUTE CARRIER FAMILY 35 MEMBER G1"/>
    <property type="match status" value="1"/>
</dbReference>
<feature type="transmembrane region" description="Helical" evidence="6">
    <location>
        <begin position="102"/>
        <end position="118"/>
    </location>
</feature>
<feature type="transmembrane region" description="Helical" evidence="6">
    <location>
        <begin position="77"/>
        <end position="96"/>
    </location>
</feature>
<proteinExistence type="inferred from homology"/>
<feature type="transmembrane region" description="Helical" evidence="6">
    <location>
        <begin position="239"/>
        <end position="259"/>
    </location>
</feature>
<dbReference type="EMBL" id="JAAVJH010000014">
    <property type="protein sequence ID" value="NJR80200.1"/>
    <property type="molecule type" value="Genomic_DNA"/>
</dbReference>
<accession>A0ABX1CV82</accession>
<evidence type="ECO:0000256" key="5">
    <source>
        <dbReference type="ARBA" id="ARBA00023136"/>
    </source>
</evidence>
<gene>
    <name evidence="8" type="ORF">HBH26_16590</name>
</gene>
<keyword evidence="9" id="KW-1185">Reference proteome</keyword>
<name>A0ABX1CV82_9SPHN</name>
<dbReference type="Proteomes" id="UP000732399">
    <property type="component" value="Unassembled WGS sequence"/>
</dbReference>
<evidence type="ECO:0000313" key="9">
    <source>
        <dbReference type="Proteomes" id="UP000732399"/>
    </source>
</evidence>
<feature type="transmembrane region" description="Helical" evidence="6">
    <location>
        <begin position="125"/>
        <end position="146"/>
    </location>
</feature>
<dbReference type="InterPro" id="IPR000620">
    <property type="entry name" value="EamA_dom"/>
</dbReference>
<evidence type="ECO:0000256" key="3">
    <source>
        <dbReference type="ARBA" id="ARBA00022692"/>
    </source>
</evidence>
<feature type="transmembrane region" description="Helical" evidence="6">
    <location>
        <begin position="183"/>
        <end position="202"/>
    </location>
</feature>